<dbReference type="AlphaFoldDB" id="D4ZKA8"/>
<dbReference type="RefSeq" id="WP_013051412.1">
    <property type="nucleotide sequence ID" value="NC_014012.1"/>
</dbReference>
<evidence type="ECO:0000313" key="2">
    <source>
        <dbReference type="Proteomes" id="UP000002350"/>
    </source>
</evidence>
<evidence type="ECO:0000313" key="1">
    <source>
        <dbReference type="EMBL" id="BAJ02107.1"/>
    </source>
</evidence>
<dbReference type="Proteomes" id="UP000002350">
    <property type="component" value="Chromosome"/>
</dbReference>
<proteinExistence type="predicted"/>
<accession>D4ZKA8</accession>
<name>D4ZKA8_SHEVD</name>
<sequence length="278" mass="31233">MATIDEHSILEYEMDTKRHPMSEFDNVSKQALTFIEKHKPKLVVLADDNALKLLGPTLVDLKLPLVFLGINANPRHYIQLNKNVSGTLERPLLKRSILMLHDLFPGVKNIKVLMDTSPTSYAILETSFYNQFHQNIAGMNVDISLEETFTDWKLSTKALEENGYDALIVANYAALTDKHKQHVSLDEISEWTSQNSPVPMFSFWGYSIGKGKAIGGLIISGVQQGVEAAKIVNGYFVTGKLSSITTPERGSLMFSEHELLRWNIKLKSKRLSNSLIIE</sequence>
<dbReference type="PANTHER" id="PTHR35271">
    <property type="entry name" value="ABC TRANSPORTER, SUBSTRATE-BINDING LIPOPROTEIN-RELATED"/>
    <property type="match status" value="1"/>
</dbReference>
<keyword evidence="2" id="KW-1185">Reference proteome</keyword>
<dbReference type="STRING" id="637905.SVI_2136"/>
<reference evidence="2" key="1">
    <citation type="journal article" date="2010" name="Mol. Biosyst.">
        <title>Complete genome sequence and comparative analysis of Shewanella violacea, a psychrophilic and piezophilic bacterium from deep sea floor sediments.</title>
        <authorList>
            <person name="Aono E."/>
            <person name="Baba T."/>
            <person name="Ara T."/>
            <person name="Nishi T."/>
            <person name="Nakamichi T."/>
            <person name="Inamoto E."/>
            <person name="Toyonaga H."/>
            <person name="Hasegawa M."/>
            <person name="Takai Y."/>
            <person name="Okumura Y."/>
            <person name="Baba M."/>
            <person name="Tomita M."/>
            <person name="Kato C."/>
            <person name="Oshima T."/>
            <person name="Nakasone K."/>
            <person name="Mori H."/>
        </authorList>
    </citation>
    <scope>NUCLEOTIDE SEQUENCE [LARGE SCALE GENOMIC DNA]</scope>
    <source>
        <strain evidence="2">JCM 10179 / CIP 106290 / LMG 19151 / DSS12</strain>
    </source>
</reference>
<gene>
    <name evidence="1" type="ordered locus">SVI_2136</name>
</gene>
<dbReference type="InterPro" id="IPR007487">
    <property type="entry name" value="ABC_transpt-TYRBP-like"/>
</dbReference>
<dbReference type="eggNOG" id="COG2984">
    <property type="taxonomic scope" value="Bacteria"/>
</dbReference>
<dbReference type="EMBL" id="AP011177">
    <property type="protein sequence ID" value="BAJ02107.1"/>
    <property type="molecule type" value="Genomic_DNA"/>
</dbReference>
<dbReference type="KEGG" id="svo:SVI_2136"/>
<dbReference type="HOGENOM" id="CLU_057483_0_0_6"/>
<dbReference type="PANTHER" id="PTHR35271:SF1">
    <property type="entry name" value="ABC TRANSPORTER, SUBSTRATE-BINDING LIPOPROTEIN"/>
    <property type="match status" value="1"/>
</dbReference>
<organism evidence="1 2">
    <name type="scientific">Shewanella violacea (strain JCM 10179 / CIP 106290 / LMG 19151 / DSS12)</name>
    <dbReference type="NCBI Taxonomy" id="637905"/>
    <lineage>
        <taxon>Bacteria</taxon>
        <taxon>Pseudomonadati</taxon>
        <taxon>Pseudomonadota</taxon>
        <taxon>Gammaproteobacteria</taxon>
        <taxon>Alteromonadales</taxon>
        <taxon>Shewanellaceae</taxon>
        <taxon>Shewanella</taxon>
    </lineage>
</organism>
<protein>
    <submittedName>
        <fullName evidence="1">Uncharacterized protein</fullName>
    </submittedName>
</protein>